<dbReference type="EMBL" id="CP101508">
    <property type="protein sequence ID" value="UTV28602.1"/>
    <property type="molecule type" value="Genomic_DNA"/>
</dbReference>
<keyword evidence="2" id="KW-0472">Membrane</keyword>
<evidence type="ECO:0000313" key="5">
    <source>
        <dbReference type="EMBL" id="UTV28602.1"/>
    </source>
</evidence>
<keyword evidence="2" id="KW-0812">Transmembrane</keyword>
<dbReference type="InterPro" id="IPR001775">
    <property type="entry name" value="GspD/PilQ"/>
</dbReference>
<dbReference type="Pfam" id="PF00263">
    <property type="entry name" value="Secretin"/>
    <property type="match status" value="1"/>
</dbReference>
<dbReference type="Proteomes" id="UP001057998">
    <property type="component" value="Chromosome 1"/>
</dbReference>
<proteinExistence type="inferred from homology"/>
<sequence length="433" mass="46975">MPHKDVSQQWMDDQTGGDGVWYYAGWLAPGGRIHHWIGRFWLSCFLRRPATIIFVLFWLMALLSFPVLAGSYQLATGQQQTVQADIRITRAAIGEPAIAGLKVLSSKELLITGKQAGSTTLLVWLYGQNEPVRHRIAVMPDAIASTNIQVQTDIKVIEISRHALKEAGFFFGKQGNSFFGIGNSGALSGADFDGNLLTNNNFLPSSGAFNLVAGNVADGLLGAISALSRNGFAYTLAEPSLVTMSGHTATFLAGGEFPYPVSSGDGDISIDFKEFGVRLNLTPTVVPDERIMLKVAPEVSELNYAQGISSAGILVPGLSVRRTDTTVQLGNGESFVISGLVSRNTIKNADRFPGLGDIPILGAFFRSTRFDSSDKEIMMVVTPHLIKPFSRNTPLPPLPGEMYRKFEPNFFELIFLDKEPRPLPAGMGFSQEG</sequence>
<evidence type="ECO:0000256" key="1">
    <source>
        <dbReference type="RuleBase" id="RU004003"/>
    </source>
</evidence>
<feature type="domain" description="Pilus formation protein N-terminal" evidence="4">
    <location>
        <begin position="70"/>
        <end position="138"/>
    </location>
</feature>
<organism evidence="5 6">
    <name type="scientific">Photobacterium atrarenae</name>
    <dbReference type="NCBI Taxonomy" id="865757"/>
    <lineage>
        <taxon>Bacteria</taxon>
        <taxon>Pseudomonadati</taxon>
        <taxon>Pseudomonadota</taxon>
        <taxon>Gammaproteobacteria</taxon>
        <taxon>Vibrionales</taxon>
        <taxon>Vibrionaceae</taxon>
        <taxon>Photobacterium</taxon>
    </lineage>
</organism>
<reference evidence="5" key="1">
    <citation type="submission" date="2022-07" db="EMBL/GenBank/DDBJ databases">
        <title>Genome sequencing of Photobacterium atrarenae GJH2-4.</title>
        <authorList>
            <person name="Park S.-J."/>
        </authorList>
    </citation>
    <scope>NUCLEOTIDE SEQUENCE</scope>
    <source>
        <strain evidence="5">GJH2-4</strain>
    </source>
</reference>
<feature type="transmembrane region" description="Helical" evidence="2">
    <location>
        <begin position="20"/>
        <end position="38"/>
    </location>
</feature>
<keyword evidence="2" id="KW-1133">Transmembrane helix</keyword>
<protein>
    <submittedName>
        <fullName evidence="5">Type II and III secretion system protein family protein</fullName>
    </submittedName>
</protein>
<evidence type="ECO:0000259" key="4">
    <source>
        <dbReference type="Pfam" id="PF13629"/>
    </source>
</evidence>
<feature type="transmembrane region" description="Helical" evidence="2">
    <location>
        <begin position="50"/>
        <end position="72"/>
    </location>
</feature>
<evidence type="ECO:0000313" key="6">
    <source>
        <dbReference type="Proteomes" id="UP001057998"/>
    </source>
</evidence>
<evidence type="ECO:0000259" key="3">
    <source>
        <dbReference type="Pfam" id="PF00263"/>
    </source>
</evidence>
<comment type="similarity">
    <text evidence="1">Belongs to the bacterial secretin family.</text>
</comment>
<dbReference type="InterPro" id="IPR032789">
    <property type="entry name" value="T2SS-T3SS_pil_N"/>
</dbReference>
<feature type="domain" description="Type II/III secretion system secretin-like" evidence="3">
    <location>
        <begin position="226"/>
        <end position="387"/>
    </location>
</feature>
<accession>A0ABY5GJ45</accession>
<dbReference type="RefSeq" id="WP_255389921.1">
    <property type="nucleotide sequence ID" value="NZ_CP101508.1"/>
</dbReference>
<dbReference type="PANTHER" id="PTHR30332:SF17">
    <property type="entry name" value="TYPE IV PILIATION SYSTEM PROTEIN DR_0774-RELATED"/>
    <property type="match status" value="1"/>
</dbReference>
<dbReference type="InterPro" id="IPR004846">
    <property type="entry name" value="T2SS/T3SS_dom"/>
</dbReference>
<name>A0ABY5GJ45_9GAMM</name>
<evidence type="ECO:0000256" key="2">
    <source>
        <dbReference type="SAM" id="Phobius"/>
    </source>
</evidence>
<dbReference type="Pfam" id="PF13629">
    <property type="entry name" value="T2SS-T3SS_pil_N"/>
    <property type="match status" value="1"/>
</dbReference>
<keyword evidence="6" id="KW-1185">Reference proteome</keyword>
<gene>
    <name evidence="5" type="ORF">NNL38_04980</name>
</gene>
<dbReference type="PRINTS" id="PR00811">
    <property type="entry name" value="BCTERIALGSPD"/>
</dbReference>
<dbReference type="PANTHER" id="PTHR30332">
    <property type="entry name" value="PROBABLE GENERAL SECRETION PATHWAY PROTEIN D"/>
    <property type="match status" value="1"/>
</dbReference>
<dbReference type="InterPro" id="IPR050810">
    <property type="entry name" value="Bact_Secretion_Sys_Channel"/>
</dbReference>